<dbReference type="Proteomes" id="UP000231701">
    <property type="component" value="Chromosome"/>
</dbReference>
<dbReference type="InterPro" id="IPR051043">
    <property type="entry name" value="Sulfatase_Mod_Factor_Kinase"/>
</dbReference>
<accession>A0A2K8L6Y1</accession>
<dbReference type="OrthoDB" id="5292923at2"/>
<dbReference type="SUPFAM" id="SSF56436">
    <property type="entry name" value="C-type lectin-like"/>
    <property type="match status" value="1"/>
</dbReference>
<dbReference type="EMBL" id="CP018799">
    <property type="protein sequence ID" value="ATX80016.1"/>
    <property type="molecule type" value="Genomic_DNA"/>
</dbReference>
<dbReference type="PANTHER" id="PTHR23150:SF19">
    <property type="entry name" value="FORMYLGLYCINE-GENERATING ENZYME"/>
    <property type="match status" value="1"/>
</dbReference>
<evidence type="ECO:0000313" key="3">
    <source>
        <dbReference type="Proteomes" id="UP000231701"/>
    </source>
</evidence>
<dbReference type="RefSeq" id="WP_100277840.1">
    <property type="nucleotide sequence ID" value="NZ_CP018799.1"/>
</dbReference>
<evidence type="ECO:0000313" key="2">
    <source>
        <dbReference type="EMBL" id="ATX80016.1"/>
    </source>
</evidence>
<organism evidence="2 3">
    <name type="scientific">Mariprofundus aestuarium</name>
    <dbReference type="NCBI Taxonomy" id="1921086"/>
    <lineage>
        <taxon>Bacteria</taxon>
        <taxon>Pseudomonadati</taxon>
        <taxon>Pseudomonadota</taxon>
        <taxon>Candidatius Mariprofundia</taxon>
        <taxon>Mariprofundales</taxon>
        <taxon>Mariprofundaceae</taxon>
        <taxon>Mariprofundus</taxon>
    </lineage>
</organism>
<dbReference type="Pfam" id="PF03781">
    <property type="entry name" value="FGE-sulfatase"/>
    <property type="match status" value="1"/>
</dbReference>
<dbReference type="GO" id="GO:0120147">
    <property type="term" value="F:formylglycine-generating oxidase activity"/>
    <property type="evidence" value="ECO:0007669"/>
    <property type="project" value="TreeGrafter"/>
</dbReference>
<dbReference type="PANTHER" id="PTHR23150">
    <property type="entry name" value="SULFATASE MODIFYING FACTOR 1, 2"/>
    <property type="match status" value="1"/>
</dbReference>
<gene>
    <name evidence="2" type="ORF">Ga0123461_1603</name>
</gene>
<reference evidence="2 3" key="1">
    <citation type="submission" date="2016-12" db="EMBL/GenBank/DDBJ databases">
        <title>Isolation and genomic insights into novel planktonic Zetaproteobacteria from stratified waters of the Chesapeake Bay.</title>
        <authorList>
            <person name="McAllister S.M."/>
            <person name="Kato S."/>
            <person name="Chan C.S."/>
            <person name="Chiu B.K."/>
            <person name="Field E.K."/>
        </authorList>
    </citation>
    <scope>NUCLEOTIDE SEQUENCE [LARGE SCALE GENOMIC DNA]</scope>
    <source>
        <strain evidence="2 3">CP-5</strain>
    </source>
</reference>
<dbReference type="AlphaFoldDB" id="A0A2K8L6Y1"/>
<feature type="domain" description="Sulfatase-modifying factor enzyme-like" evidence="1">
    <location>
        <begin position="60"/>
        <end position="282"/>
    </location>
</feature>
<dbReference type="KEGG" id="maes:Ga0123461_1603"/>
<dbReference type="InterPro" id="IPR005532">
    <property type="entry name" value="SUMF_dom"/>
</dbReference>
<proteinExistence type="predicted"/>
<name>A0A2K8L6Y1_MARES</name>
<dbReference type="InterPro" id="IPR016187">
    <property type="entry name" value="CTDL_fold"/>
</dbReference>
<dbReference type="Gene3D" id="3.90.1580.10">
    <property type="entry name" value="paralog of FGE (formylglycine-generating enzyme)"/>
    <property type="match status" value="1"/>
</dbReference>
<evidence type="ECO:0000259" key="1">
    <source>
        <dbReference type="Pfam" id="PF03781"/>
    </source>
</evidence>
<dbReference type="InterPro" id="IPR042095">
    <property type="entry name" value="SUMF_sf"/>
</dbReference>
<sequence>MNIRKTGLFGTILSLILLLNPLQALSVEEVSVVDASATPAIEEAAEPKHGDIMTDEHGIEFIYIGPGKFVMGTPEAEPGRYPDEVQHEVEIKKGFWMGKYEVTFDQYDYFCKKTGNSKARDEHWGRGNRPVIHVKWHDAQMYADWLSKRSGYKYRLPTEAEWEYAARAGTTTAFSWGDNPADFPEYAWNSTNADKKTHPVGEKKPNPWGLYDMHGNVWEWTGSFYSEEFDGTELKYSDKKSNDNRSVRGGAWYFFPKGLRSGDRRVYHPRYRLPYLGFRLVREN</sequence>
<protein>
    <submittedName>
        <fullName evidence="2">Formylglycine-generating enzyme, required for sulfatase activity, contains SUMF1/FGE domain</fullName>
    </submittedName>
</protein>
<keyword evidence="3" id="KW-1185">Reference proteome</keyword>